<evidence type="ECO:0000256" key="1">
    <source>
        <dbReference type="SAM" id="Coils"/>
    </source>
</evidence>
<dbReference type="AlphaFoldDB" id="A0A7D5P1Q8"/>
<accession>A0A7D5P1Q8</accession>
<evidence type="ECO:0000313" key="4">
    <source>
        <dbReference type="EMBL" id="QLH76861.1"/>
    </source>
</evidence>
<gene>
    <name evidence="4" type="ORF">HZS55_05880</name>
</gene>
<keyword evidence="1" id="KW-0175">Coiled coil</keyword>
<protein>
    <recommendedName>
        <fullName evidence="3">DUF7982 domain-containing protein</fullName>
    </recommendedName>
</protein>
<feature type="transmembrane region" description="Helical" evidence="2">
    <location>
        <begin position="74"/>
        <end position="92"/>
    </location>
</feature>
<dbReference type="Proteomes" id="UP000509667">
    <property type="component" value="Chromosome"/>
</dbReference>
<dbReference type="KEGG" id="hrr:HZS55_05880"/>
<dbReference type="OrthoDB" id="214277at2157"/>
<feature type="domain" description="DUF7982" evidence="3">
    <location>
        <begin position="19"/>
        <end position="284"/>
    </location>
</feature>
<dbReference type="EMBL" id="CP058910">
    <property type="protein sequence ID" value="QLH76861.1"/>
    <property type="molecule type" value="Genomic_DNA"/>
</dbReference>
<feature type="transmembrane region" description="Helical" evidence="2">
    <location>
        <begin position="51"/>
        <end position="68"/>
    </location>
</feature>
<proteinExistence type="predicted"/>
<organism evidence="4 5">
    <name type="scientific">Halosimplex rubrum</name>
    <dbReference type="NCBI Taxonomy" id="869889"/>
    <lineage>
        <taxon>Archaea</taxon>
        <taxon>Methanobacteriati</taxon>
        <taxon>Methanobacteriota</taxon>
        <taxon>Stenosarchaea group</taxon>
        <taxon>Halobacteria</taxon>
        <taxon>Halobacteriales</taxon>
        <taxon>Haloarculaceae</taxon>
        <taxon>Halosimplex</taxon>
    </lineage>
</organism>
<keyword evidence="2" id="KW-1133">Transmembrane helix</keyword>
<keyword evidence="2" id="KW-0472">Membrane</keyword>
<feature type="coiled-coil region" evidence="1">
    <location>
        <begin position="18"/>
        <end position="45"/>
    </location>
</feature>
<keyword evidence="2" id="KW-0812">Transmembrane</keyword>
<reference evidence="4 5" key="1">
    <citation type="submission" date="2020-07" db="EMBL/GenBank/DDBJ databases">
        <title>Halosimplex pelagicum sp. nov. and Halosimplex rubrum sp. nov., isolated from salted brown alga Laminaria, and emended description of the genus Halosimplex.</title>
        <authorList>
            <person name="Cui H."/>
        </authorList>
    </citation>
    <scope>NUCLEOTIDE SEQUENCE [LARGE SCALE GENOMIC DNA]</scope>
    <source>
        <strain evidence="4 5">R27</strain>
    </source>
</reference>
<evidence type="ECO:0000259" key="3">
    <source>
        <dbReference type="Pfam" id="PF25939"/>
    </source>
</evidence>
<evidence type="ECO:0000256" key="2">
    <source>
        <dbReference type="SAM" id="Phobius"/>
    </source>
</evidence>
<evidence type="ECO:0000313" key="5">
    <source>
        <dbReference type="Proteomes" id="UP000509667"/>
    </source>
</evidence>
<keyword evidence="5" id="KW-1185">Reference proteome</keyword>
<sequence length="290" mass="30962">MSMSEIAEETVSTDVSETERLRGELAVLREENERLRAEYVRARQSQYRQSATTLVLVGVLVLAAGAVVASARTVLVALGGTGVFLGVLIYFLTPEQFISASVGEAVYASLARNESQAVTELGLTDERVYVPRGAGESGGVSDVRLFVPQHPEYEVPAEAALDDRFVVVDDPKGRGMALRPSAADLYADLEDAVSGEPSEEVGELARELSDALVEEFELVESAWAETVGESRVAVRVSGSAMGGVDRFDHPVASLLGVSVARAVEEATAAETVEDGDEFVVTCSWMVDETD</sequence>
<dbReference type="RefSeq" id="WP_179910795.1">
    <property type="nucleotide sequence ID" value="NZ_CP058910.1"/>
</dbReference>
<dbReference type="InterPro" id="IPR058288">
    <property type="entry name" value="DUF7982"/>
</dbReference>
<dbReference type="Pfam" id="PF25939">
    <property type="entry name" value="DUF7982"/>
    <property type="match status" value="1"/>
</dbReference>
<dbReference type="GeneID" id="56077373"/>
<name>A0A7D5P1Q8_9EURY</name>